<reference evidence="9 10" key="1">
    <citation type="submission" date="2024-12" db="EMBL/GenBank/DDBJ databases">
        <authorList>
            <person name="Hu S."/>
        </authorList>
    </citation>
    <scope>NUCLEOTIDE SEQUENCE [LARGE SCALE GENOMIC DNA]</scope>
    <source>
        <strain evidence="9 10">THG-T11</strain>
    </source>
</reference>
<protein>
    <submittedName>
        <fullName evidence="9">DUF421 domain-containing protein</fullName>
    </submittedName>
</protein>
<evidence type="ECO:0000256" key="4">
    <source>
        <dbReference type="ARBA" id="ARBA00022692"/>
    </source>
</evidence>
<dbReference type="Proteomes" id="UP001517247">
    <property type="component" value="Unassembled WGS sequence"/>
</dbReference>
<comment type="caution">
    <text evidence="9">The sequence shown here is derived from an EMBL/GenBank/DDBJ whole genome shotgun (WGS) entry which is preliminary data.</text>
</comment>
<gene>
    <name evidence="9" type="ORF">E6A44_011985</name>
</gene>
<feature type="transmembrane region" description="Helical" evidence="7">
    <location>
        <begin position="24"/>
        <end position="43"/>
    </location>
</feature>
<keyword evidence="6 7" id="KW-0472">Membrane</keyword>
<evidence type="ECO:0000313" key="10">
    <source>
        <dbReference type="Proteomes" id="UP001517247"/>
    </source>
</evidence>
<evidence type="ECO:0000313" key="9">
    <source>
        <dbReference type="EMBL" id="MFN0256298.1"/>
    </source>
</evidence>
<keyword evidence="5 7" id="KW-1133">Transmembrane helix</keyword>
<evidence type="ECO:0000259" key="8">
    <source>
        <dbReference type="Pfam" id="PF04239"/>
    </source>
</evidence>
<comment type="subcellular location">
    <subcellularLocation>
        <location evidence="1">Cell membrane</location>
        <topology evidence="1">Multi-pass membrane protein</topology>
    </subcellularLocation>
</comment>
<feature type="transmembrane region" description="Helical" evidence="7">
    <location>
        <begin position="76"/>
        <end position="93"/>
    </location>
</feature>
<sequence length="232" mass="26259">MAEYFTNIEKILIGDEDWSFIPEIMLRTLLMYLVVLISLRVLGKRGVKQLSIFELVVIIGLGSAAGDPMFYREVGVMSAIAVFLVVIISYKVTSHFVSKSKKFEILLEGSCTCVIENGRFAIENFKKEALAQDEFFAELRLKSISHLGQVKLAILETTGSISVFFYKDEEVKNGLPILPALFADKKEEIKYRDYYSCAFCGLTELLEPTPKAICKCCKKDKWVRSINILRIA</sequence>
<evidence type="ECO:0000256" key="2">
    <source>
        <dbReference type="ARBA" id="ARBA00006448"/>
    </source>
</evidence>
<evidence type="ECO:0000256" key="3">
    <source>
        <dbReference type="ARBA" id="ARBA00022475"/>
    </source>
</evidence>
<dbReference type="InterPro" id="IPR023090">
    <property type="entry name" value="UPF0702_alpha/beta_dom_sf"/>
</dbReference>
<dbReference type="InterPro" id="IPR007353">
    <property type="entry name" value="DUF421"/>
</dbReference>
<accession>A0ABW9J921</accession>
<feature type="domain" description="YetF C-terminal" evidence="8">
    <location>
        <begin position="99"/>
        <end position="169"/>
    </location>
</feature>
<evidence type="ECO:0000256" key="1">
    <source>
        <dbReference type="ARBA" id="ARBA00004651"/>
    </source>
</evidence>
<organism evidence="9 10">
    <name type="scientific">Pedobacter ureilyticus</name>
    <dbReference type="NCBI Taxonomy" id="1393051"/>
    <lineage>
        <taxon>Bacteria</taxon>
        <taxon>Pseudomonadati</taxon>
        <taxon>Bacteroidota</taxon>
        <taxon>Sphingobacteriia</taxon>
        <taxon>Sphingobacteriales</taxon>
        <taxon>Sphingobacteriaceae</taxon>
        <taxon>Pedobacter</taxon>
    </lineage>
</organism>
<keyword evidence="3" id="KW-1003">Cell membrane</keyword>
<name>A0ABW9J921_9SPHI</name>
<keyword evidence="10" id="KW-1185">Reference proteome</keyword>
<evidence type="ECO:0000256" key="7">
    <source>
        <dbReference type="SAM" id="Phobius"/>
    </source>
</evidence>
<proteinExistence type="inferred from homology"/>
<keyword evidence="4 7" id="KW-0812">Transmembrane</keyword>
<dbReference type="RefSeq" id="WP_211659866.1">
    <property type="nucleotide sequence ID" value="NZ_SSHJ02000007.1"/>
</dbReference>
<comment type="similarity">
    <text evidence="2">Belongs to the UPF0702 family.</text>
</comment>
<dbReference type="PANTHER" id="PTHR34582">
    <property type="entry name" value="UPF0702 TRANSMEMBRANE PROTEIN YCAP"/>
    <property type="match status" value="1"/>
</dbReference>
<dbReference type="Gene3D" id="3.30.240.20">
    <property type="entry name" value="bsu07140 like domains"/>
    <property type="match status" value="1"/>
</dbReference>
<feature type="transmembrane region" description="Helical" evidence="7">
    <location>
        <begin position="50"/>
        <end position="70"/>
    </location>
</feature>
<dbReference type="Pfam" id="PF04239">
    <property type="entry name" value="DUF421"/>
    <property type="match status" value="1"/>
</dbReference>
<evidence type="ECO:0000256" key="5">
    <source>
        <dbReference type="ARBA" id="ARBA00022989"/>
    </source>
</evidence>
<evidence type="ECO:0000256" key="6">
    <source>
        <dbReference type="ARBA" id="ARBA00023136"/>
    </source>
</evidence>
<dbReference type="PANTHER" id="PTHR34582:SF6">
    <property type="entry name" value="UPF0702 TRANSMEMBRANE PROTEIN YCAP"/>
    <property type="match status" value="1"/>
</dbReference>
<dbReference type="EMBL" id="SSHJ02000007">
    <property type="protein sequence ID" value="MFN0256298.1"/>
    <property type="molecule type" value="Genomic_DNA"/>
</dbReference>